<dbReference type="CDD" id="cd00254">
    <property type="entry name" value="LT-like"/>
    <property type="match status" value="1"/>
</dbReference>
<sequence>MRHRPLIAVALMLSPAVARTQDLDDFVRQAAERNAIPSAWIHAVITAESGGDDGAMSGAGAMGLMQLMPDTWKALRHDLNLGADPFDPHDNIAAGTAYLRWLHDRYGDAGFLAAYNAGPARYDAHLATGRPLPDETISYVAHVQTLIGNPSVFLSGLASKIVSDWRAGSLFIGGKTTSESLVPVAVSTSRNAASAPPFPAEFFPARDALQRPDFFVSRSAPEQDGDARTGGMKP</sequence>
<evidence type="ECO:0000256" key="3">
    <source>
        <dbReference type="SAM" id="MobiDB-lite"/>
    </source>
</evidence>
<dbReference type="SUPFAM" id="SSF53955">
    <property type="entry name" value="Lysozyme-like"/>
    <property type="match status" value="1"/>
</dbReference>
<evidence type="ECO:0000256" key="2">
    <source>
        <dbReference type="ARBA" id="ARBA00009387"/>
    </source>
</evidence>
<comment type="caution">
    <text evidence="5">The sequence shown here is derived from an EMBL/GenBank/DDBJ whole genome shotgun (WGS) entry which is preliminary data.</text>
</comment>
<dbReference type="AlphaFoldDB" id="A0A7W4IVE2"/>
<name>A0A7W4IVE2_9PROT</name>
<dbReference type="EMBL" id="JABEQD010000012">
    <property type="protein sequence ID" value="MBB2169668.1"/>
    <property type="molecule type" value="Genomic_DNA"/>
</dbReference>
<feature type="region of interest" description="Disordered" evidence="3">
    <location>
        <begin position="215"/>
        <end position="234"/>
    </location>
</feature>
<protein>
    <submittedName>
        <fullName evidence="5">Lytic transglycosylase domain-containing protein</fullName>
    </submittedName>
</protein>
<feature type="domain" description="Transglycosylase SLT" evidence="4">
    <location>
        <begin position="27"/>
        <end position="123"/>
    </location>
</feature>
<evidence type="ECO:0000313" key="6">
    <source>
        <dbReference type="Proteomes" id="UP000559860"/>
    </source>
</evidence>
<dbReference type="RefSeq" id="WP_182987172.1">
    <property type="nucleotide sequence ID" value="NZ_JABEQD010000012.1"/>
</dbReference>
<gene>
    <name evidence="5" type="ORF">HLH36_15155</name>
</gene>
<comment type="similarity">
    <text evidence="2">Belongs to the virb1 family.</text>
</comment>
<evidence type="ECO:0000313" key="5">
    <source>
        <dbReference type="EMBL" id="MBB2169668.1"/>
    </source>
</evidence>
<evidence type="ECO:0000256" key="1">
    <source>
        <dbReference type="ARBA" id="ARBA00007734"/>
    </source>
</evidence>
<dbReference type="Proteomes" id="UP000559860">
    <property type="component" value="Unassembled WGS sequence"/>
</dbReference>
<organism evidence="5 6">
    <name type="scientific">Gluconacetobacter aggeris</name>
    <dbReference type="NCBI Taxonomy" id="1286186"/>
    <lineage>
        <taxon>Bacteria</taxon>
        <taxon>Pseudomonadati</taxon>
        <taxon>Pseudomonadota</taxon>
        <taxon>Alphaproteobacteria</taxon>
        <taxon>Acetobacterales</taxon>
        <taxon>Acetobacteraceae</taxon>
        <taxon>Gluconacetobacter</taxon>
    </lineage>
</organism>
<dbReference type="Pfam" id="PF01464">
    <property type="entry name" value="SLT"/>
    <property type="match status" value="1"/>
</dbReference>
<accession>A0A7W4IVE2</accession>
<dbReference type="PANTHER" id="PTHR37423">
    <property type="entry name" value="SOLUBLE LYTIC MUREIN TRANSGLYCOSYLASE-RELATED"/>
    <property type="match status" value="1"/>
</dbReference>
<keyword evidence="6" id="KW-1185">Reference proteome</keyword>
<proteinExistence type="inferred from homology"/>
<evidence type="ECO:0000259" key="4">
    <source>
        <dbReference type="Pfam" id="PF01464"/>
    </source>
</evidence>
<dbReference type="InterPro" id="IPR008258">
    <property type="entry name" value="Transglycosylase_SLT_dom_1"/>
</dbReference>
<comment type="similarity">
    <text evidence="1">Belongs to the transglycosylase Slt family.</text>
</comment>
<dbReference type="InterPro" id="IPR023346">
    <property type="entry name" value="Lysozyme-like_dom_sf"/>
</dbReference>
<reference evidence="5 6" key="1">
    <citation type="submission" date="2020-04" db="EMBL/GenBank/DDBJ databases">
        <title>Description of novel Gluconacetobacter.</title>
        <authorList>
            <person name="Sombolestani A."/>
        </authorList>
    </citation>
    <scope>NUCLEOTIDE SEQUENCE [LARGE SCALE GENOMIC DNA]</scope>
    <source>
        <strain evidence="5 6">LMG 27801</strain>
    </source>
</reference>
<dbReference type="PANTHER" id="PTHR37423:SF2">
    <property type="entry name" value="MEMBRANE-BOUND LYTIC MUREIN TRANSGLYCOSYLASE C"/>
    <property type="match status" value="1"/>
</dbReference>
<dbReference type="Gene3D" id="1.10.530.10">
    <property type="match status" value="1"/>
</dbReference>